<proteinExistence type="predicted"/>
<dbReference type="AlphaFoldDB" id="A0A3S0S8T0"/>
<sequence>MENEFVRRFAEMSDDELQKYAVRAQLDENARVLLTAELSRRGLLLPEASHVPSTGSAGDANSMGYRQVIRGLSPLNAQILLGRLQAEGVDAYLSGANVTQINPLWFYALGGVRLFVHREHLAIAFDVIDATWKGDYEVGVAEEQDAPGRDRIESKRQAGWMCVLSVAMVMGGISLAALWWPSYASPSYSMTSGSPSDLLARGMASTFLVTYAGFWLLFVECAVRRQKRP</sequence>
<dbReference type="RefSeq" id="WP_126685777.1">
    <property type="nucleotide sequence ID" value="NZ_RYYV01000012.1"/>
</dbReference>
<reference evidence="2 3" key="1">
    <citation type="submission" date="2018-12" db="EMBL/GenBank/DDBJ databases">
        <title>Dyella dinghuensis sp. nov. DHOA06 and Dyella choica sp. nov. 4M-K27, isolated from forest soil.</title>
        <authorList>
            <person name="Qiu L.-H."/>
            <person name="Gao Z.-H."/>
        </authorList>
    </citation>
    <scope>NUCLEOTIDE SEQUENCE [LARGE SCALE GENOMIC DNA]</scope>
    <source>
        <strain evidence="2 3">4M-K27</strain>
    </source>
</reference>
<keyword evidence="1" id="KW-0812">Transmembrane</keyword>
<dbReference type="OrthoDB" id="8480302at2"/>
<evidence type="ECO:0000313" key="2">
    <source>
        <dbReference type="EMBL" id="RUL73158.1"/>
    </source>
</evidence>
<comment type="caution">
    <text evidence="2">The sequence shown here is derived from an EMBL/GenBank/DDBJ whole genome shotgun (WGS) entry which is preliminary data.</text>
</comment>
<dbReference type="EMBL" id="RYYV01000012">
    <property type="protein sequence ID" value="RUL73158.1"/>
    <property type="molecule type" value="Genomic_DNA"/>
</dbReference>
<protein>
    <recommendedName>
        <fullName evidence="4">DUF2007 domain-containing protein</fullName>
    </recommendedName>
</protein>
<keyword evidence="1" id="KW-1133">Transmembrane helix</keyword>
<evidence type="ECO:0000256" key="1">
    <source>
        <dbReference type="SAM" id="Phobius"/>
    </source>
</evidence>
<keyword evidence="3" id="KW-1185">Reference proteome</keyword>
<evidence type="ECO:0000313" key="3">
    <source>
        <dbReference type="Proteomes" id="UP000274358"/>
    </source>
</evidence>
<gene>
    <name evidence="2" type="ORF">EKH80_16020</name>
</gene>
<dbReference type="Proteomes" id="UP000274358">
    <property type="component" value="Unassembled WGS sequence"/>
</dbReference>
<keyword evidence="1" id="KW-0472">Membrane</keyword>
<feature type="transmembrane region" description="Helical" evidence="1">
    <location>
        <begin position="200"/>
        <end position="223"/>
    </location>
</feature>
<evidence type="ECO:0008006" key="4">
    <source>
        <dbReference type="Google" id="ProtNLM"/>
    </source>
</evidence>
<organism evidence="2 3">
    <name type="scientific">Dyella choica</name>
    <dbReference type="NCBI Taxonomy" id="1927959"/>
    <lineage>
        <taxon>Bacteria</taxon>
        <taxon>Pseudomonadati</taxon>
        <taxon>Pseudomonadota</taxon>
        <taxon>Gammaproteobacteria</taxon>
        <taxon>Lysobacterales</taxon>
        <taxon>Rhodanobacteraceae</taxon>
        <taxon>Dyella</taxon>
    </lineage>
</organism>
<name>A0A3S0S8T0_9GAMM</name>
<accession>A0A3S0S8T0</accession>
<feature type="transmembrane region" description="Helical" evidence="1">
    <location>
        <begin position="158"/>
        <end position="180"/>
    </location>
</feature>